<proteinExistence type="predicted"/>
<evidence type="ECO:0000313" key="2">
    <source>
        <dbReference type="Proteomes" id="UP001500454"/>
    </source>
</evidence>
<dbReference type="EMBL" id="BAABHA010000010">
    <property type="protein sequence ID" value="GAA4385925.1"/>
    <property type="molecule type" value="Genomic_DNA"/>
</dbReference>
<reference evidence="2" key="1">
    <citation type="journal article" date="2019" name="Int. J. Syst. Evol. Microbiol.">
        <title>The Global Catalogue of Microorganisms (GCM) 10K type strain sequencing project: providing services to taxonomists for standard genome sequencing and annotation.</title>
        <authorList>
            <consortium name="The Broad Institute Genomics Platform"/>
            <consortium name="The Broad Institute Genome Sequencing Center for Infectious Disease"/>
            <person name="Wu L."/>
            <person name="Ma J."/>
        </authorList>
    </citation>
    <scope>NUCLEOTIDE SEQUENCE [LARGE SCALE GENOMIC DNA]</scope>
    <source>
        <strain evidence="2">JCM 17924</strain>
    </source>
</reference>
<organism evidence="1 2">
    <name type="scientific">Hymenobacter koreensis</name>
    <dbReference type="NCBI Taxonomy" id="1084523"/>
    <lineage>
        <taxon>Bacteria</taxon>
        <taxon>Pseudomonadati</taxon>
        <taxon>Bacteroidota</taxon>
        <taxon>Cytophagia</taxon>
        <taxon>Cytophagales</taxon>
        <taxon>Hymenobacteraceae</taxon>
        <taxon>Hymenobacter</taxon>
    </lineage>
</organism>
<protein>
    <recommendedName>
        <fullName evidence="3">Spheroidene monooxygenase</fullName>
    </recommendedName>
</protein>
<accession>A0ABP8J6G3</accession>
<dbReference type="InterPro" id="IPR049574">
    <property type="entry name" value="CrtA-like"/>
</dbReference>
<dbReference type="CDD" id="cd21650">
    <property type="entry name" value="CrtA-like"/>
    <property type="match status" value="1"/>
</dbReference>
<name>A0ABP8J6G3_9BACT</name>
<gene>
    <name evidence="1" type="ORF">GCM10023186_29880</name>
</gene>
<comment type="caution">
    <text evidence="1">The sequence shown here is derived from an EMBL/GenBank/DDBJ whole genome shotgun (WGS) entry which is preliminary data.</text>
</comment>
<dbReference type="RefSeq" id="WP_345225537.1">
    <property type="nucleotide sequence ID" value="NZ_BAABHA010000010.1"/>
</dbReference>
<evidence type="ECO:0000313" key="1">
    <source>
        <dbReference type="EMBL" id="GAA4385925.1"/>
    </source>
</evidence>
<keyword evidence="2" id="KW-1185">Reference proteome</keyword>
<dbReference type="Proteomes" id="UP001500454">
    <property type="component" value="Unassembled WGS sequence"/>
</dbReference>
<evidence type="ECO:0008006" key="3">
    <source>
        <dbReference type="Google" id="ProtNLM"/>
    </source>
</evidence>
<sequence length="242" mass="27441">MPAASPLTTLTVITLRPDRRRWGLAQMGLLPRQFAQVPGLRFAKLLGSGFDFGLRPNLRRYGLMAVWDNEAAADMFFAGNASWQQFRQHSTELWTARLQPLQAHGLWDGSNPFDYAVPEAPTQPDGPVAVLTRASIRPLRSWSFWKAVPPVSRAVVQAPGYVAGIGLGELPFIRQATFSVWESAAQMRQYAYGHQHDGRHKDVVKRTRQEKWYSEELFARFRVLRAEGSWDGQNPLNRPERA</sequence>